<dbReference type="EMBL" id="GL996527">
    <property type="protein sequence ID" value="EGV61350.1"/>
    <property type="molecule type" value="Genomic_DNA"/>
</dbReference>
<dbReference type="Proteomes" id="UP000000707">
    <property type="component" value="Unassembled WGS sequence"/>
</dbReference>
<evidence type="ECO:0000313" key="13">
    <source>
        <dbReference type="EMBL" id="EGV61350.1"/>
    </source>
</evidence>
<evidence type="ECO:0000256" key="7">
    <source>
        <dbReference type="ARBA" id="ARBA00022989"/>
    </source>
</evidence>
<evidence type="ECO:0000256" key="9">
    <source>
        <dbReference type="ARBA" id="ARBA00023136"/>
    </source>
</evidence>
<evidence type="ECO:0000313" key="14">
    <source>
        <dbReference type="Proteomes" id="UP000000707"/>
    </source>
</evidence>
<dbReference type="GO" id="GO:0019367">
    <property type="term" value="P:fatty acid elongation, saturated fatty acid"/>
    <property type="evidence" value="ECO:0007669"/>
    <property type="project" value="TreeGrafter"/>
</dbReference>
<accession>G3B9X6</accession>
<feature type="transmembrane region" description="Helical" evidence="12">
    <location>
        <begin position="217"/>
        <end position="236"/>
    </location>
</feature>
<comment type="similarity">
    <text evidence="2 12">Belongs to the ELO family.</text>
</comment>
<dbReference type="PROSITE" id="PS01188">
    <property type="entry name" value="ELO"/>
    <property type="match status" value="1"/>
</dbReference>
<organism evidence="14">
    <name type="scientific">Candida tenuis (strain ATCC 10573 / BCRC 21748 / CBS 615 / JCM 9827 / NBRC 10315 / NRRL Y-1498 / VKM Y-70)</name>
    <name type="common">Yeast</name>
    <name type="synonym">Yamadazyma tenuis</name>
    <dbReference type="NCBI Taxonomy" id="590646"/>
    <lineage>
        <taxon>Eukaryota</taxon>
        <taxon>Fungi</taxon>
        <taxon>Dikarya</taxon>
        <taxon>Ascomycota</taxon>
        <taxon>Saccharomycotina</taxon>
        <taxon>Pichiomycetes</taxon>
        <taxon>Debaryomycetaceae</taxon>
        <taxon>Yamadazyma</taxon>
    </lineage>
</organism>
<keyword evidence="9 12" id="KW-0472">Membrane</keyword>
<name>G3B9X6_CANTC</name>
<evidence type="ECO:0000256" key="1">
    <source>
        <dbReference type="ARBA" id="ARBA00004141"/>
    </source>
</evidence>
<dbReference type="AlphaFoldDB" id="G3B9X6"/>
<dbReference type="OrthoDB" id="434092at2759"/>
<sequence>MSYSFPFPTPDTPFGVKLFPYFDWLVSKITGGELVPSKFEFIAGEVPLSTGKPVLAAIATYYLVIFGGDFIFKKFKITPFVLNGPFQVHNVILTTASSTLLVLMVEQIFPMIYYEGLYYAICSAKAWTQELEVLYYFNYIFKFVEFVDTLFLVIKQKRLTFLHTYHHGATALLCYTQLTGKTAISWVPITLNLWVHVVMYFYYFLAARGIRVWWKEWVTRFQILQFILDLGFVYFATYNKIVDEFLGGSLPYCGSCTGEMSAAYMGCGILSSYLVLFISFYIDVYKKKTTRRSKRVKSVSGGVAAQVNEYVHTSARDATPVPESKVRSRKA</sequence>
<feature type="transmembrane region" description="Helical" evidence="12">
    <location>
        <begin position="262"/>
        <end position="285"/>
    </location>
</feature>
<keyword evidence="7 12" id="KW-1133">Transmembrane helix</keyword>
<dbReference type="InterPro" id="IPR002076">
    <property type="entry name" value="ELO_fam"/>
</dbReference>
<comment type="catalytic activity">
    <reaction evidence="11">
        <text>a very-long-chain acyl-CoA + malonyl-CoA + H(+) = a very-long-chain 3-oxoacyl-CoA + CO2 + CoA</text>
        <dbReference type="Rhea" id="RHEA:32727"/>
        <dbReference type="ChEBI" id="CHEBI:15378"/>
        <dbReference type="ChEBI" id="CHEBI:16526"/>
        <dbReference type="ChEBI" id="CHEBI:57287"/>
        <dbReference type="ChEBI" id="CHEBI:57384"/>
        <dbReference type="ChEBI" id="CHEBI:90725"/>
        <dbReference type="ChEBI" id="CHEBI:90736"/>
        <dbReference type="EC" id="2.3.1.199"/>
    </reaction>
</comment>
<dbReference type="KEGG" id="cten:18246124"/>
<evidence type="ECO:0000256" key="6">
    <source>
        <dbReference type="ARBA" id="ARBA00022832"/>
    </source>
</evidence>
<dbReference type="HOGENOM" id="CLU_048483_6_1_1"/>
<evidence type="ECO:0000256" key="2">
    <source>
        <dbReference type="ARBA" id="ARBA00007263"/>
    </source>
</evidence>
<dbReference type="EC" id="2.3.1.-" evidence="12"/>
<evidence type="ECO:0000256" key="4">
    <source>
        <dbReference type="ARBA" id="ARBA00022679"/>
    </source>
</evidence>
<evidence type="ECO:0000256" key="5">
    <source>
        <dbReference type="ARBA" id="ARBA00022692"/>
    </source>
</evidence>
<keyword evidence="14" id="KW-1185">Reference proteome</keyword>
<feature type="transmembrane region" description="Helical" evidence="12">
    <location>
        <begin position="54"/>
        <end position="72"/>
    </location>
</feature>
<keyword evidence="8 12" id="KW-0443">Lipid metabolism</keyword>
<dbReference type="STRING" id="590646.G3B9X6"/>
<dbReference type="PANTHER" id="PTHR11157">
    <property type="entry name" value="FATTY ACID ACYL TRANSFERASE-RELATED"/>
    <property type="match status" value="1"/>
</dbReference>
<keyword evidence="6 12" id="KW-0276">Fatty acid metabolism</keyword>
<evidence type="ECO:0000256" key="3">
    <source>
        <dbReference type="ARBA" id="ARBA00022516"/>
    </source>
</evidence>
<feature type="transmembrane region" description="Helical" evidence="12">
    <location>
        <begin position="92"/>
        <end position="113"/>
    </location>
</feature>
<dbReference type="InterPro" id="IPR030457">
    <property type="entry name" value="ELO_CS"/>
</dbReference>
<dbReference type="GO" id="GO:0042761">
    <property type="term" value="P:very long-chain fatty acid biosynthetic process"/>
    <property type="evidence" value="ECO:0007669"/>
    <property type="project" value="TreeGrafter"/>
</dbReference>
<keyword evidence="5 12" id="KW-0812">Transmembrane</keyword>
<keyword evidence="4 12" id="KW-0808">Transferase</keyword>
<proteinExistence type="inferred from homology"/>
<dbReference type="Pfam" id="PF01151">
    <property type="entry name" value="ELO"/>
    <property type="match status" value="1"/>
</dbReference>
<evidence type="ECO:0000256" key="8">
    <source>
        <dbReference type="ARBA" id="ARBA00023098"/>
    </source>
</evidence>
<keyword evidence="10 12" id="KW-0275">Fatty acid biosynthesis</keyword>
<dbReference type="GO" id="GO:0009922">
    <property type="term" value="F:fatty acid elongase activity"/>
    <property type="evidence" value="ECO:0007669"/>
    <property type="project" value="UniProtKB-EC"/>
</dbReference>
<dbReference type="PANTHER" id="PTHR11157:SF134">
    <property type="entry name" value="ELONGATION OF FATTY ACIDS PROTEIN 1-RELATED"/>
    <property type="match status" value="1"/>
</dbReference>
<protein>
    <recommendedName>
        <fullName evidence="12">Elongation of fatty acids protein</fullName>
        <ecNumber evidence="12">2.3.1.-</ecNumber>
    </recommendedName>
</protein>
<comment type="catalytic activity">
    <reaction evidence="12">
        <text>an acyl-CoA + malonyl-CoA + H(+) = a 3-oxoacyl-CoA + CO2 + CoA</text>
        <dbReference type="Rhea" id="RHEA:50252"/>
        <dbReference type="ChEBI" id="CHEBI:15378"/>
        <dbReference type="ChEBI" id="CHEBI:16526"/>
        <dbReference type="ChEBI" id="CHEBI:57287"/>
        <dbReference type="ChEBI" id="CHEBI:57384"/>
        <dbReference type="ChEBI" id="CHEBI:58342"/>
        <dbReference type="ChEBI" id="CHEBI:90726"/>
    </reaction>
    <physiologicalReaction direction="left-to-right" evidence="12">
        <dbReference type="Rhea" id="RHEA:50253"/>
    </physiologicalReaction>
</comment>
<dbReference type="GeneID" id="18246124"/>
<dbReference type="eggNOG" id="KOG3071">
    <property type="taxonomic scope" value="Eukaryota"/>
</dbReference>
<evidence type="ECO:0000256" key="12">
    <source>
        <dbReference type="RuleBase" id="RU361115"/>
    </source>
</evidence>
<dbReference type="GO" id="GO:0005789">
    <property type="term" value="C:endoplasmic reticulum membrane"/>
    <property type="evidence" value="ECO:0007669"/>
    <property type="project" value="TreeGrafter"/>
</dbReference>
<gene>
    <name evidence="13" type="ORF">CANTEDRAFT_109600</name>
</gene>
<dbReference type="GO" id="GO:0030148">
    <property type="term" value="P:sphingolipid biosynthetic process"/>
    <property type="evidence" value="ECO:0007669"/>
    <property type="project" value="TreeGrafter"/>
</dbReference>
<evidence type="ECO:0000256" key="11">
    <source>
        <dbReference type="ARBA" id="ARBA00047375"/>
    </source>
</evidence>
<feature type="transmembrane region" description="Helical" evidence="12">
    <location>
        <begin position="184"/>
        <end position="205"/>
    </location>
</feature>
<comment type="subcellular location">
    <subcellularLocation>
        <location evidence="1">Membrane</location>
        <topology evidence="1">Multi-pass membrane protein</topology>
    </subcellularLocation>
</comment>
<reference evidence="13 14" key="1">
    <citation type="journal article" date="2011" name="Proc. Natl. Acad. Sci. U.S.A.">
        <title>Comparative genomics of xylose-fermenting fungi for enhanced biofuel production.</title>
        <authorList>
            <person name="Wohlbach D.J."/>
            <person name="Kuo A."/>
            <person name="Sato T.K."/>
            <person name="Potts K.M."/>
            <person name="Salamov A.A."/>
            <person name="LaButti K.M."/>
            <person name="Sun H."/>
            <person name="Clum A."/>
            <person name="Pangilinan J.L."/>
            <person name="Lindquist E.A."/>
            <person name="Lucas S."/>
            <person name="Lapidus A."/>
            <person name="Jin M."/>
            <person name="Gunawan C."/>
            <person name="Balan V."/>
            <person name="Dale B.E."/>
            <person name="Jeffries T.W."/>
            <person name="Zinkel R."/>
            <person name="Barry K.W."/>
            <person name="Grigoriev I.V."/>
            <person name="Gasch A.P."/>
        </authorList>
    </citation>
    <scope>NUCLEOTIDE SEQUENCE [LARGE SCALE GENOMIC DNA]</scope>
    <source>
        <strain evidence="14">ATCC 10573 / BCRC 21748 / CBS 615 / JCM 9827 / NBRC 10315 / NRRL Y-1498 / VKM Y-70</strain>
    </source>
</reference>
<dbReference type="GO" id="GO:0034626">
    <property type="term" value="P:fatty acid elongation, polyunsaturated fatty acid"/>
    <property type="evidence" value="ECO:0007669"/>
    <property type="project" value="TreeGrafter"/>
</dbReference>
<evidence type="ECO:0000256" key="10">
    <source>
        <dbReference type="ARBA" id="ARBA00023160"/>
    </source>
</evidence>
<keyword evidence="3 12" id="KW-0444">Lipid biosynthesis</keyword>
<dbReference type="GO" id="GO:0034625">
    <property type="term" value="P:fatty acid elongation, monounsaturated fatty acid"/>
    <property type="evidence" value="ECO:0007669"/>
    <property type="project" value="TreeGrafter"/>
</dbReference>